<proteinExistence type="predicted"/>
<feature type="region of interest" description="Disordered" evidence="1">
    <location>
        <begin position="51"/>
        <end position="79"/>
    </location>
</feature>
<dbReference type="AlphaFoldDB" id="A0A1B2HC10"/>
<evidence type="ECO:0000256" key="1">
    <source>
        <dbReference type="SAM" id="MobiDB-lite"/>
    </source>
</evidence>
<evidence type="ECO:0000313" key="3">
    <source>
        <dbReference type="Proteomes" id="UP000093053"/>
    </source>
</evidence>
<dbReference type="EMBL" id="CP016793">
    <property type="protein sequence ID" value="ANZ35257.1"/>
    <property type="molecule type" value="Genomic_DNA"/>
</dbReference>
<evidence type="ECO:0000313" key="2">
    <source>
        <dbReference type="EMBL" id="ANZ35257.1"/>
    </source>
</evidence>
<dbReference type="STRING" id="1586287.BBK82_03380"/>
<dbReference type="RefSeq" id="WP_065913673.1">
    <property type="nucleotide sequence ID" value="NZ_CP016793.1"/>
</dbReference>
<keyword evidence="3" id="KW-1185">Reference proteome</keyword>
<dbReference type="OrthoDB" id="9973093at2"/>
<reference evidence="2 3" key="1">
    <citation type="submission" date="2016-07" db="EMBL/GenBank/DDBJ databases">
        <title>Complete genome sequence of the Lentzea guizhouensis DHS C013.</title>
        <authorList>
            <person name="Cao C."/>
        </authorList>
    </citation>
    <scope>NUCLEOTIDE SEQUENCE [LARGE SCALE GENOMIC DNA]</scope>
    <source>
        <strain evidence="2 3">DHS C013</strain>
    </source>
</reference>
<accession>A0A1B2HC10</accession>
<protein>
    <submittedName>
        <fullName evidence="2">Uncharacterized protein</fullName>
    </submittedName>
</protein>
<feature type="compositionally biased region" description="Low complexity" evidence="1">
    <location>
        <begin position="56"/>
        <end position="79"/>
    </location>
</feature>
<dbReference type="Proteomes" id="UP000093053">
    <property type="component" value="Chromosome"/>
</dbReference>
<dbReference type="KEGG" id="led:BBK82_03380"/>
<sequence>MLGYLDDLHADFLAIWGIDIHRDTTLTGPEFFALAMRTFAFDGVMTARARAEDKAQQPIQAPATPAAAQPAARPAAQQGPAQVVELSAFRAMYPGVVEMSSDKQD</sequence>
<organism evidence="2 3">
    <name type="scientific">Lentzea guizhouensis</name>
    <dbReference type="NCBI Taxonomy" id="1586287"/>
    <lineage>
        <taxon>Bacteria</taxon>
        <taxon>Bacillati</taxon>
        <taxon>Actinomycetota</taxon>
        <taxon>Actinomycetes</taxon>
        <taxon>Pseudonocardiales</taxon>
        <taxon>Pseudonocardiaceae</taxon>
        <taxon>Lentzea</taxon>
    </lineage>
</organism>
<name>A0A1B2HC10_9PSEU</name>
<gene>
    <name evidence="2" type="ORF">BBK82_03380</name>
</gene>